<organism evidence="2 3">
    <name type="scientific">Polynucleobacter meluiroseus</name>
    <dbReference type="NCBI Taxonomy" id="1938814"/>
    <lineage>
        <taxon>Bacteria</taxon>
        <taxon>Pseudomonadati</taxon>
        <taxon>Pseudomonadota</taxon>
        <taxon>Betaproteobacteria</taxon>
        <taxon>Burkholderiales</taxon>
        <taxon>Burkholderiaceae</taxon>
        <taxon>Polynucleobacter</taxon>
    </lineage>
</organism>
<dbReference type="EMBL" id="OANS01000001">
    <property type="protein sequence ID" value="SNX27757.1"/>
    <property type="molecule type" value="Genomic_DNA"/>
</dbReference>
<dbReference type="PANTHER" id="PTHR12126">
    <property type="entry name" value="NADH-UBIQUINONE OXIDOREDUCTASE 39 KDA SUBUNIT-RELATED"/>
    <property type="match status" value="1"/>
</dbReference>
<dbReference type="SUPFAM" id="SSF51735">
    <property type="entry name" value="NAD(P)-binding Rossmann-fold domains"/>
    <property type="match status" value="1"/>
</dbReference>
<protein>
    <submittedName>
        <fullName evidence="2">NADH dehydrogenase</fullName>
    </submittedName>
</protein>
<dbReference type="InterPro" id="IPR001509">
    <property type="entry name" value="Epimerase_deHydtase"/>
</dbReference>
<name>A0A240DXS2_9BURK</name>
<proteinExistence type="predicted"/>
<sequence length="302" mass="33000">MKYDILLIGGNGFVGRVLAAQLQAAGYSVLMPTRHMASARELRMLPKIHLEEADVQEFDDLQKLCARIKPSGAVINLVGMLHDKPGEPYGSGFKAAHVDLPKNIITAMQLAGLKRYLHMSALGADSHGPSMYQRSKGDGAAAVVASNLDWTIFRPSVVFGAQDQFINLFAKLTKFLPVMPLAHSGAQFQPVSVDDVASAFTKSLKMPNTIHQSYDLVGPTVYTMKQIVEFAAKKVHSKCVIIPVPDFVGYLQALAFEYLPLPTLMSRDNIDSMKSPNILPLNGQDALTDVFGISRRTLEGMK</sequence>
<dbReference type="GO" id="GO:0044877">
    <property type="term" value="F:protein-containing complex binding"/>
    <property type="evidence" value="ECO:0007669"/>
    <property type="project" value="TreeGrafter"/>
</dbReference>
<evidence type="ECO:0000259" key="1">
    <source>
        <dbReference type="Pfam" id="PF01370"/>
    </source>
</evidence>
<reference evidence="3" key="1">
    <citation type="submission" date="2017-08" db="EMBL/GenBank/DDBJ databases">
        <authorList>
            <person name="Varghese N."/>
            <person name="Submissions S."/>
        </authorList>
    </citation>
    <scope>NUCLEOTIDE SEQUENCE [LARGE SCALE GENOMIC DNA]</scope>
    <source>
        <strain evidence="3">AP-Melu-1000-B4</strain>
    </source>
</reference>
<feature type="domain" description="NAD-dependent epimerase/dehydratase" evidence="1">
    <location>
        <begin position="5"/>
        <end position="211"/>
    </location>
</feature>
<dbReference type="Pfam" id="PF01370">
    <property type="entry name" value="Epimerase"/>
    <property type="match status" value="1"/>
</dbReference>
<evidence type="ECO:0000313" key="3">
    <source>
        <dbReference type="Proteomes" id="UP000218069"/>
    </source>
</evidence>
<dbReference type="Proteomes" id="UP000218069">
    <property type="component" value="Unassembled WGS sequence"/>
</dbReference>
<accession>A0A240DXS2</accession>
<dbReference type="CDD" id="cd05271">
    <property type="entry name" value="NDUFA9_like_SDR_a"/>
    <property type="match status" value="1"/>
</dbReference>
<keyword evidence="3" id="KW-1185">Reference proteome</keyword>
<dbReference type="InterPro" id="IPR051207">
    <property type="entry name" value="ComplexI_NDUFA9_subunit"/>
</dbReference>
<dbReference type="RefSeq" id="WP_096671883.1">
    <property type="nucleotide sequence ID" value="NZ_OANS01000001.1"/>
</dbReference>
<evidence type="ECO:0000313" key="2">
    <source>
        <dbReference type="EMBL" id="SNX27757.1"/>
    </source>
</evidence>
<dbReference type="AlphaFoldDB" id="A0A240DXS2"/>
<dbReference type="InterPro" id="IPR036291">
    <property type="entry name" value="NAD(P)-bd_dom_sf"/>
</dbReference>
<dbReference type="OrthoDB" id="5292533at2"/>
<dbReference type="PANTHER" id="PTHR12126:SF11">
    <property type="entry name" value="NADH DEHYDROGENASE [UBIQUINONE] 1 ALPHA SUBCOMPLEX SUBUNIT 9, MITOCHONDRIAL"/>
    <property type="match status" value="1"/>
</dbReference>
<gene>
    <name evidence="2" type="ORF">SAMN06295945_0073</name>
</gene>
<dbReference type="Gene3D" id="3.40.50.720">
    <property type="entry name" value="NAD(P)-binding Rossmann-like Domain"/>
    <property type="match status" value="1"/>
</dbReference>